<dbReference type="Gene3D" id="3.90.930.12">
    <property type="entry name" value="Ribosomal protein L6, alpha-beta domain"/>
    <property type="match status" value="1"/>
</dbReference>
<evidence type="ECO:0000256" key="1">
    <source>
        <dbReference type="ARBA" id="ARBA00009356"/>
    </source>
</evidence>
<dbReference type="GeneID" id="5016124"/>
<dbReference type="PANTHER" id="PTHR11655">
    <property type="entry name" value="60S/50S RIBOSOMAL PROTEIN L6/L9"/>
    <property type="match status" value="1"/>
</dbReference>
<evidence type="ECO:0000256" key="3">
    <source>
        <dbReference type="ARBA" id="ARBA00023274"/>
    </source>
</evidence>
<evidence type="ECO:0000313" key="4">
    <source>
        <dbReference type="EMBL" id="CAK62942.1"/>
    </source>
</evidence>
<comment type="similarity">
    <text evidence="1">Belongs to the universal ribosomal protein uL6 family.</text>
</comment>
<evidence type="ECO:0000256" key="2">
    <source>
        <dbReference type="ARBA" id="ARBA00022980"/>
    </source>
</evidence>
<dbReference type="Proteomes" id="UP000000600">
    <property type="component" value="Unassembled WGS sequence"/>
</dbReference>
<dbReference type="InterPro" id="IPR000702">
    <property type="entry name" value="Ribosomal_uL6-like"/>
</dbReference>
<evidence type="ECO:0000313" key="5">
    <source>
        <dbReference type="Proteomes" id="UP000000600"/>
    </source>
</evidence>
<dbReference type="GO" id="GO:0003735">
    <property type="term" value="F:structural constituent of ribosome"/>
    <property type="evidence" value="ECO:0000318"/>
    <property type="project" value="GO_Central"/>
</dbReference>
<proteinExistence type="inferred from homology"/>
<dbReference type="InterPro" id="IPR036789">
    <property type="entry name" value="Ribosomal_uL6-like_a/b-dom_sf"/>
</dbReference>
<dbReference type="AlphaFoldDB" id="A0BWM5"/>
<dbReference type="EMBL" id="CT868022">
    <property type="protein sequence ID" value="CAK62942.1"/>
    <property type="molecule type" value="Genomic_DNA"/>
</dbReference>
<keyword evidence="2" id="KW-0689">Ribosomal protein</keyword>
<accession>A0BWM5</accession>
<dbReference type="GO" id="GO:0022625">
    <property type="term" value="C:cytosolic large ribosomal subunit"/>
    <property type="evidence" value="ECO:0000318"/>
    <property type="project" value="GO_Central"/>
</dbReference>
<keyword evidence="3" id="KW-0687">Ribonucleoprotein</keyword>
<reference evidence="4 5" key="1">
    <citation type="journal article" date="2006" name="Nature">
        <title>Global trends of whole-genome duplications revealed by the ciliate Paramecium tetraurelia.</title>
        <authorList>
            <consortium name="Genoscope"/>
            <person name="Aury J.-M."/>
            <person name="Jaillon O."/>
            <person name="Duret L."/>
            <person name="Noel B."/>
            <person name="Jubin C."/>
            <person name="Porcel B.M."/>
            <person name="Segurens B."/>
            <person name="Daubin V."/>
            <person name="Anthouard V."/>
            <person name="Aiach N."/>
            <person name="Arnaiz O."/>
            <person name="Billaut A."/>
            <person name="Beisson J."/>
            <person name="Blanc I."/>
            <person name="Bouhouche K."/>
            <person name="Camara F."/>
            <person name="Duharcourt S."/>
            <person name="Guigo R."/>
            <person name="Gogendeau D."/>
            <person name="Katinka M."/>
            <person name="Keller A.-M."/>
            <person name="Kissmehl R."/>
            <person name="Klotz C."/>
            <person name="Koll F."/>
            <person name="Le Moue A."/>
            <person name="Lepere C."/>
            <person name="Malinsky S."/>
            <person name="Nowacki M."/>
            <person name="Nowak J.K."/>
            <person name="Plattner H."/>
            <person name="Poulain J."/>
            <person name="Ruiz F."/>
            <person name="Serrano V."/>
            <person name="Zagulski M."/>
            <person name="Dessen P."/>
            <person name="Betermier M."/>
            <person name="Weissenbach J."/>
            <person name="Scarpelli C."/>
            <person name="Schachter V."/>
            <person name="Sperling L."/>
            <person name="Meyer E."/>
            <person name="Cohen J."/>
            <person name="Wincker P."/>
        </authorList>
    </citation>
    <scope>NUCLEOTIDE SEQUENCE [LARGE SCALE GENOMIC DNA]</scope>
    <source>
        <strain evidence="4 5">Stock d4-2</strain>
    </source>
</reference>
<keyword evidence="5" id="KW-1185">Reference proteome</keyword>
<protein>
    <submittedName>
        <fullName evidence="4">Uncharacterized protein</fullName>
    </submittedName>
</protein>
<dbReference type="GO" id="GO:0019843">
    <property type="term" value="F:rRNA binding"/>
    <property type="evidence" value="ECO:0007669"/>
    <property type="project" value="InterPro"/>
</dbReference>
<dbReference type="KEGG" id="ptm:GSPATT00032794001"/>
<name>A0BWM5_PARTE</name>
<dbReference type="GO" id="GO:0002181">
    <property type="term" value="P:cytoplasmic translation"/>
    <property type="evidence" value="ECO:0000318"/>
    <property type="project" value="GO_Central"/>
</dbReference>
<dbReference type="InParanoid" id="A0BWM5"/>
<sequence>MHFKQSQNGEQIPTYYYNLIKRNVIYSYRRASRDSRDIEIKANQRKLMLKILKLIMIIGPRGILNRNFKHASLDIQVQKEIKEIKQIGLIKIEYQDVVQYSKQRFQVKSIAAQIKNMIRGITSGVVITRKEAEEKNVLILSANDLNNVSLTCALIHQACAVKNKDIR</sequence>
<dbReference type="PANTHER" id="PTHR11655:SF16">
    <property type="entry name" value="60S RIBOSOMAL PROTEIN L9"/>
    <property type="match status" value="1"/>
</dbReference>
<organism evidence="4 5">
    <name type="scientific">Paramecium tetraurelia</name>
    <dbReference type="NCBI Taxonomy" id="5888"/>
    <lineage>
        <taxon>Eukaryota</taxon>
        <taxon>Sar</taxon>
        <taxon>Alveolata</taxon>
        <taxon>Ciliophora</taxon>
        <taxon>Intramacronucleata</taxon>
        <taxon>Oligohymenophorea</taxon>
        <taxon>Peniculida</taxon>
        <taxon>Parameciidae</taxon>
        <taxon>Paramecium</taxon>
    </lineage>
</organism>
<dbReference type="HOGENOM" id="CLU_1597620_0_0_1"/>
<gene>
    <name evidence="4" type="ORF">GSPATT00032794001</name>
</gene>
<dbReference type="RefSeq" id="XP_001430340.1">
    <property type="nucleotide sequence ID" value="XM_001430303.1"/>
</dbReference>
<dbReference type="STRING" id="5888.A0BWM5"/>
<dbReference type="OrthoDB" id="10252633at2759"/>